<evidence type="ECO:0008006" key="4">
    <source>
        <dbReference type="Google" id="ProtNLM"/>
    </source>
</evidence>
<comment type="caution">
    <text evidence="2">The sequence shown here is derived from an EMBL/GenBank/DDBJ whole genome shotgun (WGS) entry which is preliminary data.</text>
</comment>
<evidence type="ECO:0000256" key="1">
    <source>
        <dbReference type="SAM" id="SignalP"/>
    </source>
</evidence>
<dbReference type="Proteomes" id="UP000659630">
    <property type="component" value="Unassembled WGS sequence"/>
</dbReference>
<dbReference type="EMBL" id="JACONZ010000001">
    <property type="protein sequence ID" value="MBC5580298.1"/>
    <property type="molecule type" value="Genomic_DNA"/>
</dbReference>
<dbReference type="PROSITE" id="PS51257">
    <property type="entry name" value="PROKAR_LIPOPROTEIN"/>
    <property type="match status" value="1"/>
</dbReference>
<evidence type="ECO:0000313" key="3">
    <source>
        <dbReference type="Proteomes" id="UP000659630"/>
    </source>
</evidence>
<sequence>MKTKAKLSVFLFAVLIALTSCGTGASSSPEKVPASSSSSAAFRADSSSALPQEALPSVFASFFQRQWPAVEGAADAMALPEGTVFFADLDGDGTPELFLTYSTGGGKQTGLLAYNVSGETPKELGSAYLAVAPLGSQLEFSLWEEGGQRVLYTQGELPVGAADPTHYHIESFLSLSDGRLVLAELNYSETEGRSPVYYRTPQSSETVSAAEYEALRCALLPGGEPLETIDAGEPLDFLEDLPAFETAVREAWERWTQGHG</sequence>
<dbReference type="AlphaFoldDB" id="A0A923L0Y0"/>
<feature type="chain" id="PRO_5038569911" description="Lipoprotein" evidence="1">
    <location>
        <begin position="26"/>
        <end position="260"/>
    </location>
</feature>
<name>A0A923L0Y0_9FIRM</name>
<keyword evidence="1" id="KW-0732">Signal</keyword>
<organism evidence="2 3">
    <name type="scientific">Anaerofilum hominis</name>
    <dbReference type="NCBI Taxonomy" id="2763016"/>
    <lineage>
        <taxon>Bacteria</taxon>
        <taxon>Bacillati</taxon>
        <taxon>Bacillota</taxon>
        <taxon>Clostridia</taxon>
        <taxon>Eubacteriales</taxon>
        <taxon>Oscillospiraceae</taxon>
        <taxon>Anaerofilum</taxon>
    </lineage>
</organism>
<proteinExistence type="predicted"/>
<protein>
    <recommendedName>
        <fullName evidence="4">Lipoprotein</fullName>
    </recommendedName>
</protein>
<accession>A0A923L0Y0</accession>
<dbReference type="RefSeq" id="WP_186886660.1">
    <property type="nucleotide sequence ID" value="NZ_JACONZ010000001.1"/>
</dbReference>
<keyword evidence="3" id="KW-1185">Reference proteome</keyword>
<reference evidence="2" key="1">
    <citation type="submission" date="2020-08" db="EMBL/GenBank/DDBJ databases">
        <title>Genome public.</title>
        <authorList>
            <person name="Liu C."/>
            <person name="Sun Q."/>
        </authorList>
    </citation>
    <scope>NUCLEOTIDE SEQUENCE</scope>
    <source>
        <strain evidence="2">BX8</strain>
    </source>
</reference>
<evidence type="ECO:0000313" key="2">
    <source>
        <dbReference type="EMBL" id="MBC5580298.1"/>
    </source>
</evidence>
<gene>
    <name evidence="2" type="ORF">H8S23_02145</name>
</gene>
<feature type="signal peptide" evidence="1">
    <location>
        <begin position="1"/>
        <end position="25"/>
    </location>
</feature>